<gene>
    <name evidence="3" type="ORF">GOMPHAMPRED_008060</name>
</gene>
<dbReference type="SUPFAM" id="SSF51713">
    <property type="entry name" value="tRNA-guanine transglycosylase"/>
    <property type="match status" value="1"/>
</dbReference>
<dbReference type="EMBL" id="CAJPDQ010000008">
    <property type="protein sequence ID" value="CAF9913920.1"/>
    <property type="molecule type" value="Genomic_DNA"/>
</dbReference>
<evidence type="ECO:0000256" key="1">
    <source>
        <dbReference type="SAM" id="MobiDB-lite"/>
    </source>
</evidence>
<dbReference type="PANTHER" id="PTHR46064:SF1">
    <property type="entry name" value="QUEUINE TRNA-RIBOSYLTRANSFERASE ACCESSORY SUBUNIT 2"/>
    <property type="match status" value="1"/>
</dbReference>
<dbReference type="Gene3D" id="3.20.20.105">
    <property type="entry name" value="Queuine tRNA-ribosyltransferase-like"/>
    <property type="match status" value="1"/>
</dbReference>
<keyword evidence="4" id="KW-1185">Reference proteome</keyword>
<dbReference type="Proteomes" id="UP000664169">
    <property type="component" value="Unassembled WGS sequence"/>
</dbReference>
<dbReference type="InterPro" id="IPR002616">
    <property type="entry name" value="tRNA_ribo_trans-like"/>
</dbReference>
<protein>
    <recommendedName>
        <fullName evidence="2">tRNA-guanine(15) transglycosylase-like domain-containing protein</fullName>
    </recommendedName>
</protein>
<feature type="region of interest" description="Disordered" evidence="1">
    <location>
        <begin position="362"/>
        <end position="386"/>
    </location>
</feature>
<dbReference type="OrthoDB" id="27601at2759"/>
<evidence type="ECO:0000313" key="4">
    <source>
        <dbReference type="Proteomes" id="UP000664169"/>
    </source>
</evidence>
<feature type="compositionally biased region" description="Basic and acidic residues" evidence="1">
    <location>
        <begin position="372"/>
        <end position="386"/>
    </location>
</feature>
<comment type="caution">
    <text evidence="3">The sequence shown here is derived from an EMBL/GenBank/DDBJ whole genome shotgun (WGS) entry which is preliminary data.</text>
</comment>
<proteinExistence type="predicted"/>
<dbReference type="PANTHER" id="PTHR46064">
    <property type="entry name" value="QUEUINE TRNA-RIBOSYLTRANSFERASE ACCESSORY SUBUNIT 2"/>
    <property type="match status" value="1"/>
</dbReference>
<feature type="domain" description="tRNA-guanine(15) transglycosylase-like" evidence="2">
    <location>
        <begin position="85"/>
        <end position="330"/>
    </location>
</feature>
<evidence type="ECO:0000313" key="3">
    <source>
        <dbReference type="EMBL" id="CAF9913920.1"/>
    </source>
</evidence>
<dbReference type="InterPro" id="IPR036511">
    <property type="entry name" value="TGT-like_sf"/>
</dbReference>
<dbReference type="GO" id="GO:0006400">
    <property type="term" value="P:tRNA modification"/>
    <property type="evidence" value="ECO:0007669"/>
    <property type="project" value="InterPro"/>
</dbReference>
<organism evidence="3 4">
    <name type="scientific">Gomphillus americanus</name>
    <dbReference type="NCBI Taxonomy" id="1940652"/>
    <lineage>
        <taxon>Eukaryota</taxon>
        <taxon>Fungi</taxon>
        <taxon>Dikarya</taxon>
        <taxon>Ascomycota</taxon>
        <taxon>Pezizomycotina</taxon>
        <taxon>Lecanoromycetes</taxon>
        <taxon>OSLEUM clade</taxon>
        <taxon>Ostropomycetidae</taxon>
        <taxon>Ostropales</taxon>
        <taxon>Graphidaceae</taxon>
        <taxon>Gomphilloideae</taxon>
        <taxon>Gomphillus</taxon>
    </lineage>
</organism>
<sequence length="417" mass="46456">MSTTFHIVKPRTSEDSRQRLGRLILKGRNDIPTPNLLALATRGFVPHLTPDILQKETNILAVHAGFEDFLGPRRASPVPSNNPNTYTSLNICTSLGHRDLEISIYLEAIAKSRPDVIIAPVDIEFGRHNPGAKRRDKIVERSTAWLRSFETALKETESNHLSPAAWVPILPLEAEIQRTYLDHLEEVGGSFIQGIVVYDPGSTVNVPEAFHHLPLVSLTEPRTPHDVLRLVVLGTDIIAAPFITAASEAGIALDFDFPVKTTSKFLALGTDMWSEVAYIQHLLSAKEMLAWVLLQIHNHHVVDKFFNGIRESIARNTFEADVLEFTNAYQSELPVFQGQGPRIRGYHASLGADAKKLNQAPFKKMGHSTPARHNDDKSMSNDMKDQAVEVKRTKAVNPDVMDDFDFDGLINQSRAND</sequence>
<evidence type="ECO:0000259" key="2">
    <source>
        <dbReference type="Pfam" id="PF01702"/>
    </source>
</evidence>
<dbReference type="InterPro" id="IPR050852">
    <property type="entry name" value="Queuine_tRNA-ribosyltrfase"/>
</dbReference>
<dbReference type="Pfam" id="PF01702">
    <property type="entry name" value="TGT"/>
    <property type="match status" value="1"/>
</dbReference>
<accession>A0A8H3EYF4</accession>
<reference evidence="3" key="1">
    <citation type="submission" date="2021-03" db="EMBL/GenBank/DDBJ databases">
        <authorList>
            <person name="Tagirdzhanova G."/>
        </authorList>
    </citation>
    <scope>NUCLEOTIDE SEQUENCE</scope>
</reference>
<dbReference type="AlphaFoldDB" id="A0A8H3EYF4"/>
<name>A0A8H3EYF4_9LECA</name>